<organism evidence="1 2">
    <name type="scientific">Astrephomene gubernaculifera</name>
    <dbReference type="NCBI Taxonomy" id="47775"/>
    <lineage>
        <taxon>Eukaryota</taxon>
        <taxon>Viridiplantae</taxon>
        <taxon>Chlorophyta</taxon>
        <taxon>core chlorophytes</taxon>
        <taxon>Chlorophyceae</taxon>
        <taxon>CS clade</taxon>
        <taxon>Chlamydomonadales</taxon>
        <taxon>Astrephomenaceae</taxon>
        <taxon>Astrephomene</taxon>
    </lineage>
</organism>
<sequence>MDGRGNPNEATVQSLLSEAHAAIASGDPTQALRLVLAALHATGGQQAAAPALKRVVSHLTANNQRNALQELTELFARAASVREVRLSNSKFLWSYTLALSTELFTPLAHRLTRTHPENGHLRPNQPSF</sequence>
<dbReference type="EMBL" id="BMAR01000024">
    <property type="protein sequence ID" value="GFR48489.1"/>
    <property type="molecule type" value="Genomic_DNA"/>
</dbReference>
<accession>A0AAD3DWT2</accession>
<comment type="caution">
    <text evidence="1">The sequence shown here is derived from an EMBL/GenBank/DDBJ whole genome shotgun (WGS) entry which is preliminary data.</text>
</comment>
<dbReference type="Proteomes" id="UP001054857">
    <property type="component" value="Unassembled WGS sequence"/>
</dbReference>
<dbReference type="PANTHER" id="PTHR35513:SF1">
    <property type="entry name" value="OS02G0158600 PROTEIN"/>
    <property type="match status" value="1"/>
</dbReference>
<gene>
    <name evidence="1" type="ORF">Agub_g10386</name>
</gene>
<dbReference type="AlphaFoldDB" id="A0AAD3DWT2"/>
<name>A0AAD3DWT2_9CHLO</name>
<proteinExistence type="predicted"/>
<evidence type="ECO:0000313" key="1">
    <source>
        <dbReference type="EMBL" id="GFR48489.1"/>
    </source>
</evidence>
<protein>
    <submittedName>
        <fullName evidence="1">Uncharacterized protein</fullName>
    </submittedName>
</protein>
<reference evidence="1 2" key="1">
    <citation type="journal article" date="2021" name="Sci. Rep.">
        <title>Genome sequencing of the multicellular alga Astrephomene provides insights into convergent evolution of germ-soma differentiation.</title>
        <authorList>
            <person name="Yamashita S."/>
            <person name="Yamamoto K."/>
            <person name="Matsuzaki R."/>
            <person name="Suzuki S."/>
            <person name="Yamaguchi H."/>
            <person name="Hirooka S."/>
            <person name="Minakuchi Y."/>
            <person name="Miyagishima S."/>
            <person name="Kawachi M."/>
            <person name="Toyoda A."/>
            <person name="Nozaki H."/>
        </authorList>
    </citation>
    <scope>NUCLEOTIDE SEQUENCE [LARGE SCALE GENOMIC DNA]</scope>
    <source>
        <strain evidence="1 2">NIES-4017</strain>
    </source>
</reference>
<keyword evidence="2" id="KW-1185">Reference proteome</keyword>
<dbReference type="PANTHER" id="PTHR35513">
    <property type="entry name" value="OS02G0158600 PROTEIN"/>
    <property type="match status" value="1"/>
</dbReference>
<evidence type="ECO:0000313" key="2">
    <source>
        <dbReference type="Proteomes" id="UP001054857"/>
    </source>
</evidence>